<name>A0ABQ1W1B8_9BACL</name>
<feature type="transmembrane region" description="Helical" evidence="1">
    <location>
        <begin position="9"/>
        <end position="27"/>
    </location>
</feature>
<dbReference type="Proteomes" id="UP000608420">
    <property type="component" value="Unassembled WGS sequence"/>
</dbReference>
<evidence type="ECO:0000256" key="1">
    <source>
        <dbReference type="SAM" id="Phobius"/>
    </source>
</evidence>
<reference evidence="3" key="1">
    <citation type="journal article" date="2019" name="Int. J. Syst. Evol. Microbiol.">
        <title>The Global Catalogue of Microorganisms (GCM) 10K type strain sequencing project: providing services to taxonomists for standard genome sequencing and annotation.</title>
        <authorList>
            <consortium name="The Broad Institute Genomics Platform"/>
            <consortium name="The Broad Institute Genome Sequencing Center for Infectious Disease"/>
            <person name="Wu L."/>
            <person name="Ma J."/>
        </authorList>
    </citation>
    <scope>NUCLEOTIDE SEQUENCE [LARGE SCALE GENOMIC DNA]</scope>
    <source>
        <strain evidence="3">CGMCC 1.15420</strain>
    </source>
</reference>
<dbReference type="EMBL" id="BMIW01000025">
    <property type="protein sequence ID" value="GGG08271.1"/>
    <property type="molecule type" value="Genomic_DNA"/>
</dbReference>
<gene>
    <name evidence="2" type="ORF">GCM10010913_32520</name>
</gene>
<protein>
    <submittedName>
        <fullName evidence="2">Uncharacterized protein</fullName>
    </submittedName>
</protein>
<proteinExistence type="predicted"/>
<evidence type="ECO:0000313" key="2">
    <source>
        <dbReference type="EMBL" id="GGG08271.1"/>
    </source>
</evidence>
<sequence>MKLPFGRKAVIGIIIACISITLIYLGVTNMGFIKSLYNETTNLTLDVEKGEGTNLKKDWPIHVCFVK</sequence>
<keyword evidence="1" id="KW-0812">Transmembrane</keyword>
<organism evidence="2 3">
    <name type="scientific">Paenibacillus aceti</name>
    <dbReference type="NCBI Taxonomy" id="1820010"/>
    <lineage>
        <taxon>Bacteria</taxon>
        <taxon>Bacillati</taxon>
        <taxon>Bacillota</taxon>
        <taxon>Bacilli</taxon>
        <taxon>Bacillales</taxon>
        <taxon>Paenibacillaceae</taxon>
        <taxon>Paenibacillus</taxon>
    </lineage>
</organism>
<keyword evidence="1" id="KW-0472">Membrane</keyword>
<keyword evidence="3" id="KW-1185">Reference proteome</keyword>
<keyword evidence="1" id="KW-1133">Transmembrane helix</keyword>
<evidence type="ECO:0000313" key="3">
    <source>
        <dbReference type="Proteomes" id="UP000608420"/>
    </source>
</evidence>
<comment type="caution">
    <text evidence="2">The sequence shown here is derived from an EMBL/GenBank/DDBJ whole genome shotgun (WGS) entry which is preliminary data.</text>
</comment>
<accession>A0ABQ1W1B8</accession>